<keyword evidence="2" id="KW-0520">NAD</keyword>
<evidence type="ECO:0000256" key="3">
    <source>
        <dbReference type="ARBA" id="ARBA00023239"/>
    </source>
</evidence>
<feature type="domain" description="NAD(P)-binding" evidence="4">
    <location>
        <begin position="10"/>
        <end position="316"/>
    </location>
</feature>
<gene>
    <name evidence="5" type="ORF">POBO1169_LOCUS1773</name>
</gene>
<dbReference type="FunFam" id="3.40.50.720:FF:000304">
    <property type="entry name" value="UDP-glucose 4,6-dehydratase"/>
    <property type="match status" value="1"/>
</dbReference>
<reference evidence="5" key="1">
    <citation type="submission" date="2021-01" db="EMBL/GenBank/DDBJ databases">
        <authorList>
            <person name="Corre E."/>
            <person name="Pelletier E."/>
            <person name="Niang G."/>
            <person name="Scheremetjew M."/>
            <person name="Finn R."/>
            <person name="Kale V."/>
            <person name="Holt S."/>
            <person name="Cochrane G."/>
            <person name="Meng A."/>
            <person name="Brown T."/>
            <person name="Cohen L."/>
        </authorList>
    </citation>
    <scope>NUCLEOTIDE SEQUENCE</scope>
    <source>
        <strain evidence="5">CCMP722</strain>
    </source>
</reference>
<dbReference type="GO" id="GO:0009225">
    <property type="term" value="P:nucleotide-sugar metabolic process"/>
    <property type="evidence" value="ECO:0007669"/>
    <property type="project" value="InterPro"/>
</dbReference>
<dbReference type="AlphaFoldDB" id="A0A7S0QSV3"/>
<organism evidence="5">
    <name type="scientific">Pyramimonas obovata</name>
    <dbReference type="NCBI Taxonomy" id="1411642"/>
    <lineage>
        <taxon>Eukaryota</taxon>
        <taxon>Viridiplantae</taxon>
        <taxon>Chlorophyta</taxon>
        <taxon>Pyramimonadophyceae</taxon>
        <taxon>Pyramimonadales</taxon>
        <taxon>Pyramimonadaceae</taxon>
        <taxon>Pyramimonas</taxon>
        <taxon>Pyramimonas incertae sedis</taxon>
    </lineage>
</organism>
<dbReference type="Gene3D" id="3.40.50.720">
    <property type="entry name" value="NAD(P)-binding Rossmann-like Domain"/>
    <property type="match status" value="1"/>
</dbReference>
<dbReference type="InterPro" id="IPR005888">
    <property type="entry name" value="dTDP_Gluc_deHydtase"/>
</dbReference>
<dbReference type="InterPro" id="IPR016040">
    <property type="entry name" value="NAD(P)-bd_dom"/>
</dbReference>
<comment type="cofactor">
    <cofactor evidence="1">
        <name>NAD(+)</name>
        <dbReference type="ChEBI" id="CHEBI:57540"/>
    </cofactor>
</comment>
<accession>A0A7S0QSV3</accession>
<dbReference type="PANTHER" id="PTHR43000">
    <property type="entry name" value="DTDP-D-GLUCOSE 4,6-DEHYDRATASE-RELATED"/>
    <property type="match status" value="1"/>
</dbReference>
<dbReference type="Pfam" id="PF16363">
    <property type="entry name" value="GDP_Man_Dehyd"/>
    <property type="match status" value="1"/>
</dbReference>
<dbReference type="SUPFAM" id="SSF51735">
    <property type="entry name" value="NAD(P)-binding Rossmann-fold domains"/>
    <property type="match status" value="1"/>
</dbReference>
<evidence type="ECO:0000256" key="1">
    <source>
        <dbReference type="ARBA" id="ARBA00001911"/>
    </source>
</evidence>
<dbReference type="InterPro" id="IPR036291">
    <property type="entry name" value="NAD(P)-bd_dom_sf"/>
</dbReference>
<name>A0A7S0QSV3_9CHLO</name>
<evidence type="ECO:0000256" key="2">
    <source>
        <dbReference type="ARBA" id="ARBA00023027"/>
    </source>
</evidence>
<sequence length="350" mass="39031">MADYVPKNILLTGGAGFIASHVVYRLVKTYPQYKVVVLDKLDYCSSLKNFDALNECSNFKFVKGDITSPDLVNYLLTSEKIDTIMHFAAQTHVDNSFGNSFEFTMNNIYGTHVLLESARVVGGITRFIHVSTDEVYGESSVGLDSGNHEQHPLEPTNPYAATKAGAEMLVKAYHTSYKLPIITTRGNNVYGPQQYPEKLVPKFILLAKRGKLPLPIHGDGMACRSYLFVEDVAAAFDAILHKGTIGEIYNVGTTVERTVRSVAEDICKHFSLDPSAALNNVEDRAFNDQRYFLETSKLAELGWEAKVEWEDGLKRTVDWYLKHGETWFETDLTTALRAHPGKATPLDHAA</sequence>
<protein>
    <recommendedName>
        <fullName evidence="4">NAD(P)-binding domain-containing protein</fullName>
    </recommendedName>
</protein>
<dbReference type="Gene3D" id="3.90.25.10">
    <property type="entry name" value="UDP-galactose 4-epimerase, domain 1"/>
    <property type="match status" value="1"/>
</dbReference>
<evidence type="ECO:0000259" key="4">
    <source>
        <dbReference type="Pfam" id="PF16363"/>
    </source>
</evidence>
<evidence type="ECO:0000313" key="5">
    <source>
        <dbReference type="EMBL" id="CAD8650989.1"/>
    </source>
</evidence>
<dbReference type="CDD" id="cd05246">
    <property type="entry name" value="dTDP_GD_SDR_e"/>
    <property type="match status" value="1"/>
</dbReference>
<proteinExistence type="predicted"/>
<dbReference type="GO" id="GO:0008460">
    <property type="term" value="F:dTDP-glucose 4,6-dehydratase activity"/>
    <property type="evidence" value="ECO:0007669"/>
    <property type="project" value="InterPro"/>
</dbReference>
<keyword evidence="3" id="KW-0456">Lyase</keyword>
<dbReference type="EMBL" id="HBFA01003528">
    <property type="protein sequence ID" value="CAD8650989.1"/>
    <property type="molecule type" value="Transcribed_RNA"/>
</dbReference>